<dbReference type="RefSeq" id="WP_042627456.1">
    <property type="nucleotide sequence ID" value="NZ_CP002581.1"/>
</dbReference>
<gene>
    <name evidence="6" type="ORF">BGL_2c08090</name>
</gene>
<dbReference type="PANTHER" id="PTHR30537">
    <property type="entry name" value="HTH-TYPE TRANSCRIPTIONAL REGULATOR"/>
    <property type="match status" value="1"/>
</dbReference>
<name>A0A0B6RZU7_BURPL</name>
<dbReference type="AlphaFoldDB" id="A0A0B6RZU7"/>
<dbReference type="Gene3D" id="1.10.10.10">
    <property type="entry name" value="Winged helix-like DNA-binding domain superfamily/Winged helix DNA-binding domain"/>
    <property type="match status" value="1"/>
</dbReference>
<evidence type="ECO:0000256" key="3">
    <source>
        <dbReference type="ARBA" id="ARBA00023125"/>
    </source>
</evidence>
<dbReference type="FunFam" id="1.10.10.10:FF:000001">
    <property type="entry name" value="LysR family transcriptional regulator"/>
    <property type="match status" value="1"/>
</dbReference>
<reference evidence="7" key="1">
    <citation type="submission" date="2011-03" db="EMBL/GenBank/DDBJ databases">
        <authorList>
            <person name="Voget S."/>
            <person name="Streit W.R."/>
            <person name="Jaeger K.E."/>
            <person name="Daniel R."/>
        </authorList>
    </citation>
    <scope>NUCLEOTIDE SEQUENCE [LARGE SCALE GENOMIC DNA]</scope>
    <source>
        <strain evidence="7">PG1</strain>
    </source>
</reference>
<dbReference type="GO" id="GO:0003700">
    <property type="term" value="F:DNA-binding transcription factor activity"/>
    <property type="evidence" value="ECO:0007669"/>
    <property type="project" value="InterPro"/>
</dbReference>
<organism evidence="6 7">
    <name type="scientific">Burkholderia plantarii</name>
    <dbReference type="NCBI Taxonomy" id="41899"/>
    <lineage>
        <taxon>Bacteria</taxon>
        <taxon>Pseudomonadati</taxon>
        <taxon>Pseudomonadota</taxon>
        <taxon>Betaproteobacteria</taxon>
        <taxon>Burkholderiales</taxon>
        <taxon>Burkholderiaceae</taxon>
        <taxon>Burkholderia</taxon>
    </lineage>
</organism>
<dbReference type="PROSITE" id="PS50931">
    <property type="entry name" value="HTH_LYSR"/>
    <property type="match status" value="1"/>
</dbReference>
<dbReference type="HOGENOM" id="CLU_039613_37_0_4"/>
<dbReference type="GO" id="GO:0003677">
    <property type="term" value="F:DNA binding"/>
    <property type="evidence" value="ECO:0007669"/>
    <property type="project" value="UniProtKB-KW"/>
</dbReference>
<proteinExistence type="inferred from homology"/>
<dbReference type="InterPro" id="IPR036388">
    <property type="entry name" value="WH-like_DNA-bd_sf"/>
</dbReference>
<dbReference type="Pfam" id="PF00126">
    <property type="entry name" value="HTH_1"/>
    <property type="match status" value="1"/>
</dbReference>
<dbReference type="Gene3D" id="3.40.190.10">
    <property type="entry name" value="Periplasmic binding protein-like II"/>
    <property type="match status" value="2"/>
</dbReference>
<evidence type="ECO:0000256" key="4">
    <source>
        <dbReference type="ARBA" id="ARBA00023163"/>
    </source>
</evidence>
<dbReference type="InterPro" id="IPR000847">
    <property type="entry name" value="LysR_HTH_N"/>
</dbReference>
<evidence type="ECO:0000256" key="2">
    <source>
        <dbReference type="ARBA" id="ARBA00023015"/>
    </source>
</evidence>
<dbReference type="Pfam" id="PF03466">
    <property type="entry name" value="LysR_substrate"/>
    <property type="match status" value="1"/>
</dbReference>
<accession>A0A0B6RZU7</accession>
<dbReference type="PRINTS" id="PR00039">
    <property type="entry name" value="HTHLYSR"/>
</dbReference>
<dbReference type="PANTHER" id="PTHR30537:SF5">
    <property type="entry name" value="HTH-TYPE TRANSCRIPTIONAL ACTIVATOR TTDR-RELATED"/>
    <property type="match status" value="1"/>
</dbReference>
<dbReference type="KEGG" id="bgp:BGL_2c08090"/>
<keyword evidence="2" id="KW-0805">Transcription regulation</keyword>
<protein>
    <submittedName>
        <fullName evidence="6">Transcriptional regulator, LysR family</fullName>
    </submittedName>
</protein>
<sequence>MQKILDSSLLGALRCFASAGQLLSFTRAADVLSLTQSAVSQQIRQLENRLGYALFVREHRRLSLTREGAMLLEGVRRGFDEIETTLTRIASADDPVRVGCCPSFAMHWLVPRLSDFHLQYSRNPVQLKAEFTALGLPDHDTTGVDVAIRYSADALDEVDNTDALLDEWLLPVATPAYLERHPQLAAGKLDRKVAFLHDAAAWTGASDSAEWRAWLEAVKPEWLPRIDGPRFNLGSMAFNAALNHQGVAIGRVSMLLDELCDGRLVPIVPVAVRSPARYWMVRRSDGAPSVGAFRAWVRQQCGQFTPRRAHEVARIGVRLGCTREALHDEA</sequence>
<keyword evidence="4" id="KW-0804">Transcription</keyword>
<dbReference type="Proteomes" id="UP000031838">
    <property type="component" value="Chromosome 2"/>
</dbReference>
<comment type="similarity">
    <text evidence="1">Belongs to the LysR transcriptional regulatory family.</text>
</comment>
<dbReference type="SUPFAM" id="SSF46785">
    <property type="entry name" value="Winged helix' DNA-binding domain"/>
    <property type="match status" value="1"/>
</dbReference>
<dbReference type="InterPro" id="IPR036390">
    <property type="entry name" value="WH_DNA-bd_sf"/>
</dbReference>
<evidence type="ECO:0000256" key="1">
    <source>
        <dbReference type="ARBA" id="ARBA00009437"/>
    </source>
</evidence>
<keyword evidence="7" id="KW-1185">Reference proteome</keyword>
<dbReference type="EMBL" id="CP002581">
    <property type="protein sequence ID" value="AJK48893.1"/>
    <property type="molecule type" value="Genomic_DNA"/>
</dbReference>
<dbReference type="SUPFAM" id="SSF53850">
    <property type="entry name" value="Periplasmic binding protein-like II"/>
    <property type="match status" value="1"/>
</dbReference>
<feature type="domain" description="HTH lysR-type" evidence="5">
    <location>
        <begin position="13"/>
        <end position="65"/>
    </location>
</feature>
<keyword evidence="3" id="KW-0238">DNA-binding</keyword>
<dbReference type="InterPro" id="IPR005119">
    <property type="entry name" value="LysR_subst-bd"/>
</dbReference>
<dbReference type="InterPro" id="IPR058163">
    <property type="entry name" value="LysR-type_TF_proteobact-type"/>
</dbReference>
<evidence type="ECO:0000259" key="5">
    <source>
        <dbReference type="PROSITE" id="PS50931"/>
    </source>
</evidence>
<evidence type="ECO:0000313" key="6">
    <source>
        <dbReference type="EMBL" id="AJK48893.1"/>
    </source>
</evidence>
<reference evidence="6 7" key="2">
    <citation type="journal article" date="2016" name="Appl. Microbiol. Biotechnol.">
        <title>Mutations improving production and secretion of extracellular lipase by Burkholderia glumae PG1.</title>
        <authorList>
            <person name="Knapp A."/>
            <person name="Voget S."/>
            <person name="Gao R."/>
            <person name="Zaburannyi N."/>
            <person name="Krysciak D."/>
            <person name="Breuer M."/>
            <person name="Hauer B."/>
            <person name="Streit W.R."/>
            <person name="Muller R."/>
            <person name="Daniel R."/>
            <person name="Jaeger K.E."/>
        </authorList>
    </citation>
    <scope>NUCLEOTIDE SEQUENCE [LARGE SCALE GENOMIC DNA]</scope>
    <source>
        <strain evidence="6 7">PG1</strain>
    </source>
</reference>
<evidence type="ECO:0000313" key="7">
    <source>
        <dbReference type="Proteomes" id="UP000031838"/>
    </source>
</evidence>